<dbReference type="Proteomes" id="UP000193100">
    <property type="component" value="Chromosome"/>
</dbReference>
<dbReference type="Gene3D" id="3.40.50.300">
    <property type="entry name" value="P-loop containing nucleotide triphosphate hydrolases"/>
    <property type="match status" value="1"/>
</dbReference>
<dbReference type="SUPFAM" id="SSF52540">
    <property type="entry name" value="P-loop containing nucleoside triphosphate hydrolases"/>
    <property type="match status" value="1"/>
</dbReference>
<accession>A0A1W6K7P5</accession>
<evidence type="ECO:0000256" key="6">
    <source>
        <dbReference type="ARBA" id="ARBA00022840"/>
    </source>
</evidence>
<feature type="binding site" evidence="8">
    <location>
        <begin position="14"/>
        <end position="19"/>
    </location>
    <ligand>
        <name>ATP</name>
        <dbReference type="ChEBI" id="CHEBI:30616"/>
    </ligand>
</feature>
<dbReference type="InterPro" id="IPR027417">
    <property type="entry name" value="P-loop_NTPase"/>
</dbReference>
<comment type="similarity">
    <text evidence="8">Belongs to the dethiobiotin synthetase family.</text>
</comment>
<keyword evidence="5 8" id="KW-0093">Biotin biosynthesis</keyword>
<dbReference type="GO" id="GO:0042803">
    <property type="term" value="F:protein homodimerization activity"/>
    <property type="evidence" value="ECO:0007669"/>
    <property type="project" value="UniProtKB-ARBA"/>
</dbReference>
<dbReference type="HAMAP" id="MF_00336">
    <property type="entry name" value="BioD"/>
    <property type="match status" value="1"/>
</dbReference>
<dbReference type="EC" id="6.3.3.3" evidence="8"/>
<keyword evidence="1 8" id="KW-0963">Cytoplasm</keyword>
<comment type="caution">
    <text evidence="8">Lacks conserved residue(s) required for the propagation of feature annotation.</text>
</comment>
<feature type="binding site" evidence="8">
    <location>
        <begin position="178"/>
        <end position="179"/>
    </location>
    <ligand>
        <name>ATP</name>
        <dbReference type="ChEBI" id="CHEBI:30616"/>
    </ligand>
</feature>
<dbReference type="AlphaFoldDB" id="A0A1W6K7P5"/>
<keyword evidence="3 8" id="KW-0479">Metal-binding</keyword>
<comment type="catalytic activity">
    <reaction evidence="8">
        <text>(7R,8S)-7,8-diammoniononanoate + CO2 + ATP = (4R,5S)-dethiobiotin + ADP + phosphate + 3 H(+)</text>
        <dbReference type="Rhea" id="RHEA:15805"/>
        <dbReference type="ChEBI" id="CHEBI:15378"/>
        <dbReference type="ChEBI" id="CHEBI:16526"/>
        <dbReference type="ChEBI" id="CHEBI:30616"/>
        <dbReference type="ChEBI" id="CHEBI:43474"/>
        <dbReference type="ChEBI" id="CHEBI:149469"/>
        <dbReference type="ChEBI" id="CHEBI:149473"/>
        <dbReference type="ChEBI" id="CHEBI:456216"/>
        <dbReference type="EC" id="6.3.3.3"/>
    </reaction>
</comment>
<comment type="pathway">
    <text evidence="8">Cofactor biosynthesis; biotin biosynthesis; biotin from 7,8-diaminononanoate: step 1/2.</text>
</comment>
<proteinExistence type="inferred from homology"/>
<feature type="binding site" evidence="8">
    <location>
        <position position="56"/>
    </location>
    <ligand>
        <name>Mg(2+)</name>
        <dbReference type="ChEBI" id="CHEBI:18420"/>
    </ligand>
</feature>
<feature type="binding site" evidence="8">
    <location>
        <begin position="118"/>
        <end position="121"/>
    </location>
    <ligand>
        <name>ATP</name>
        <dbReference type="ChEBI" id="CHEBI:30616"/>
    </ligand>
</feature>
<dbReference type="GO" id="GO:0009102">
    <property type="term" value="P:biotin biosynthetic process"/>
    <property type="evidence" value="ECO:0007669"/>
    <property type="project" value="UniProtKB-UniRule"/>
</dbReference>
<dbReference type="FunFam" id="3.40.50.300:FF:000292">
    <property type="entry name" value="ATP-dependent dethiobiotin synthetase BioD"/>
    <property type="match status" value="1"/>
</dbReference>
<evidence type="ECO:0000256" key="5">
    <source>
        <dbReference type="ARBA" id="ARBA00022756"/>
    </source>
</evidence>
<protein>
    <recommendedName>
        <fullName evidence="8">ATP-dependent dethiobiotin synthetase BioD</fullName>
        <ecNumber evidence="8">6.3.3.3</ecNumber>
    </recommendedName>
    <alternativeName>
        <fullName evidence="8">DTB synthetase</fullName>
        <shortName evidence="8">DTBS</shortName>
    </alternativeName>
    <alternativeName>
        <fullName evidence="8">Dethiobiotin synthase</fullName>
    </alternativeName>
</protein>
<feature type="active site" evidence="8">
    <location>
        <position position="39"/>
    </location>
</feature>
<dbReference type="UniPathway" id="UPA00078">
    <property type="reaction ID" value="UER00161"/>
</dbReference>
<dbReference type="CDD" id="cd03109">
    <property type="entry name" value="DTBS"/>
    <property type="match status" value="1"/>
</dbReference>
<dbReference type="GO" id="GO:0004141">
    <property type="term" value="F:dethiobiotin synthase activity"/>
    <property type="evidence" value="ECO:0007669"/>
    <property type="project" value="UniProtKB-UniRule"/>
</dbReference>
<dbReference type="RefSeq" id="WP_085679814.1">
    <property type="nucleotide sequence ID" value="NZ_CP020931.1"/>
</dbReference>
<comment type="function">
    <text evidence="8">Catalyzes a mechanistically unusual reaction, the ATP-dependent insertion of CO2 between the N7 and N8 nitrogen atoms of 7,8-diaminopelargonic acid (DAPA, also called 7,8-diammoniononanoate) to form a ureido ring.</text>
</comment>
<comment type="subunit">
    <text evidence="8">Homodimer.</text>
</comment>
<dbReference type="PANTHER" id="PTHR43210:SF5">
    <property type="entry name" value="DETHIOBIOTIN SYNTHETASE"/>
    <property type="match status" value="1"/>
</dbReference>
<comment type="cofactor">
    <cofactor evidence="8">
        <name>Mg(2+)</name>
        <dbReference type="ChEBI" id="CHEBI:18420"/>
    </cofactor>
</comment>
<feature type="binding site" evidence="8">
    <location>
        <position position="118"/>
    </location>
    <ligand>
        <name>Mg(2+)</name>
        <dbReference type="ChEBI" id="CHEBI:18420"/>
    </ligand>
</feature>
<evidence type="ECO:0000313" key="9">
    <source>
        <dbReference type="EMBL" id="ARM83448.1"/>
    </source>
</evidence>
<evidence type="ECO:0000256" key="8">
    <source>
        <dbReference type="HAMAP-Rule" id="MF_00336"/>
    </source>
</evidence>
<keyword evidence="4 8" id="KW-0547">Nucleotide-binding</keyword>
<dbReference type="STRING" id="1420917.AU15_00705"/>
<dbReference type="PIRSF" id="PIRSF006755">
    <property type="entry name" value="DTB_synth"/>
    <property type="match status" value="1"/>
</dbReference>
<dbReference type="GO" id="GO:0005829">
    <property type="term" value="C:cytosol"/>
    <property type="evidence" value="ECO:0007669"/>
    <property type="project" value="TreeGrafter"/>
</dbReference>
<feature type="binding site" evidence="8">
    <location>
        <position position="56"/>
    </location>
    <ligand>
        <name>ATP</name>
        <dbReference type="ChEBI" id="CHEBI:30616"/>
    </ligand>
</feature>
<dbReference type="PANTHER" id="PTHR43210">
    <property type="entry name" value="DETHIOBIOTIN SYNTHETASE"/>
    <property type="match status" value="1"/>
</dbReference>
<dbReference type="Pfam" id="PF13500">
    <property type="entry name" value="AAA_26"/>
    <property type="match status" value="1"/>
</dbReference>
<evidence type="ECO:0000256" key="1">
    <source>
        <dbReference type="ARBA" id="ARBA00022490"/>
    </source>
</evidence>
<keyword evidence="6 8" id="KW-0067">ATP-binding</keyword>
<feature type="binding site" evidence="8">
    <location>
        <position position="18"/>
    </location>
    <ligand>
        <name>Mg(2+)</name>
        <dbReference type="ChEBI" id="CHEBI:18420"/>
    </ligand>
</feature>
<evidence type="ECO:0000256" key="7">
    <source>
        <dbReference type="ARBA" id="ARBA00022842"/>
    </source>
</evidence>
<keyword evidence="2 8" id="KW-0436">Ligase</keyword>
<sequence length="230" mass="24541">MARKSYFVTGTDTGVGKTLVSAAILEAAATLGKKTLAMKPVASGCDETPEGLRNEDALILMESMSEPLPYDQVNPVALQPAIAPHVAAAQAGRHLTAERLVGFCRGLQMRPADLLLVEGAGGWRVPLNDRETYAAMPVALGMPVIMVVPLKLGCINHALLTAEAIRRDGLPVAGWVANRPDPAAMNCEQETLDYLIQNLPAPCLGVLPWQKRADPKELAEALDVAVLFEN</sequence>
<evidence type="ECO:0000256" key="4">
    <source>
        <dbReference type="ARBA" id="ARBA00022741"/>
    </source>
</evidence>
<evidence type="ECO:0000256" key="3">
    <source>
        <dbReference type="ARBA" id="ARBA00022723"/>
    </source>
</evidence>
<dbReference type="GeneID" id="77255325"/>
<comment type="subcellular location">
    <subcellularLocation>
        <location evidence="8">Cytoplasm</location>
    </subcellularLocation>
</comment>
<evidence type="ECO:0000313" key="10">
    <source>
        <dbReference type="Proteomes" id="UP000193100"/>
    </source>
</evidence>
<organism evidence="9 10">
    <name type="scientific">Marinobacter salarius</name>
    <dbReference type="NCBI Taxonomy" id="1420917"/>
    <lineage>
        <taxon>Bacteria</taxon>
        <taxon>Pseudomonadati</taxon>
        <taxon>Pseudomonadota</taxon>
        <taxon>Gammaproteobacteria</taxon>
        <taxon>Pseudomonadales</taxon>
        <taxon>Marinobacteraceae</taxon>
        <taxon>Marinobacter</taxon>
    </lineage>
</organism>
<evidence type="ECO:0000256" key="2">
    <source>
        <dbReference type="ARBA" id="ARBA00022598"/>
    </source>
</evidence>
<name>A0A1W6K7P5_9GAMM</name>
<dbReference type="InterPro" id="IPR004472">
    <property type="entry name" value="DTB_synth_BioD"/>
</dbReference>
<reference evidence="9 10" key="1">
    <citation type="submission" date="2017-04" db="EMBL/GenBank/DDBJ databases">
        <title>Genome Sequence of Marinobacter salarius strain SMR5 Isolated from a culture of the Diatom Skeletonema marinoi.</title>
        <authorList>
            <person name="Topel M."/>
            <person name="Pinder M.I.M."/>
            <person name="Johansson O.N."/>
            <person name="Kourtchenko O."/>
            <person name="Godhe A."/>
            <person name="Clarke A.K."/>
        </authorList>
    </citation>
    <scope>NUCLEOTIDE SEQUENCE [LARGE SCALE GENOMIC DNA]</scope>
    <source>
        <strain evidence="9 10">SMR5</strain>
    </source>
</reference>
<dbReference type="GO" id="GO:0000287">
    <property type="term" value="F:magnesium ion binding"/>
    <property type="evidence" value="ECO:0007669"/>
    <property type="project" value="UniProtKB-UniRule"/>
</dbReference>
<feature type="binding site" evidence="8">
    <location>
        <position position="43"/>
    </location>
    <ligand>
        <name>substrate</name>
    </ligand>
</feature>
<dbReference type="EMBL" id="CP020931">
    <property type="protein sequence ID" value="ARM83448.1"/>
    <property type="molecule type" value="Genomic_DNA"/>
</dbReference>
<keyword evidence="7 8" id="KW-0460">Magnesium</keyword>
<dbReference type="NCBIfam" id="TIGR00347">
    <property type="entry name" value="bioD"/>
    <property type="match status" value="1"/>
</dbReference>
<dbReference type="GO" id="GO:0005524">
    <property type="term" value="F:ATP binding"/>
    <property type="evidence" value="ECO:0007669"/>
    <property type="project" value="UniProtKB-UniRule"/>
</dbReference>
<gene>
    <name evidence="9" type="primary">bioD1</name>
    <name evidence="8" type="synonym">bioD</name>
    <name evidence="9" type="ORF">MARSALSMR5_01356</name>
</gene>